<comment type="caution">
    <text evidence="2">The sequence shown here is derived from an EMBL/GenBank/DDBJ whole genome shotgun (WGS) entry which is preliminary data.</text>
</comment>
<gene>
    <name evidence="2" type="ORF">Pfra01_001807100</name>
</gene>
<reference evidence="2" key="1">
    <citation type="submission" date="2023-04" db="EMBL/GenBank/DDBJ databases">
        <title>Phytophthora fragariaefolia NBRC 109709.</title>
        <authorList>
            <person name="Ichikawa N."/>
            <person name="Sato H."/>
            <person name="Tonouchi N."/>
        </authorList>
    </citation>
    <scope>NUCLEOTIDE SEQUENCE</scope>
    <source>
        <strain evidence="2">NBRC 109709</strain>
    </source>
</reference>
<dbReference type="OrthoDB" id="117095at2759"/>
<keyword evidence="3" id="KW-1185">Reference proteome</keyword>
<protein>
    <submittedName>
        <fullName evidence="2">Unnamed protein product</fullName>
    </submittedName>
</protein>
<name>A0A9W6XY05_9STRA</name>
<evidence type="ECO:0000313" key="3">
    <source>
        <dbReference type="Proteomes" id="UP001165121"/>
    </source>
</evidence>
<evidence type="ECO:0000256" key="1">
    <source>
        <dbReference type="SAM" id="MobiDB-lite"/>
    </source>
</evidence>
<sequence>MKTWDILADNLKTIGDFSKDTITCKSAQARFNTLLASHHKFDEKSAGASGKRQSYMEKRQFLDELVVLFDEHERDEPKRSREQNDKAQAEESAGKLMRDAALQRMKDRKKGSDGDDHLSERPSMRHKNNVIDLMRDDIEAEGRKRERCGWRRRKSAKSSGNYDFNLAKWSRIALIK</sequence>
<dbReference type="EMBL" id="BSXT01002173">
    <property type="protein sequence ID" value="GMF47620.1"/>
    <property type="molecule type" value="Genomic_DNA"/>
</dbReference>
<feature type="compositionally biased region" description="Basic and acidic residues" evidence="1">
    <location>
        <begin position="72"/>
        <end position="98"/>
    </location>
</feature>
<evidence type="ECO:0000313" key="2">
    <source>
        <dbReference type="EMBL" id="GMF47620.1"/>
    </source>
</evidence>
<feature type="compositionally biased region" description="Basic and acidic residues" evidence="1">
    <location>
        <begin position="110"/>
        <end position="123"/>
    </location>
</feature>
<proteinExistence type="predicted"/>
<dbReference type="Proteomes" id="UP001165121">
    <property type="component" value="Unassembled WGS sequence"/>
</dbReference>
<accession>A0A9W6XY05</accession>
<feature type="region of interest" description="Disordered" evidence="1">
    <location>
        <begin position="72"/>
        <end position="128"/>
    </location>
</feature>
<organism evidence="2 3">
    <name type="scientific">Phytophthora fragariaefolia</name>
    <dbReference type="NCBI Taxonomy" id="1490495"/>
    <lineage>
        <taxon>Eukaryota</taxon>
        <taxon>Sar</taxon>
        <taxon>Stramenopiles</taxon>
        <taxon>Oomycota</taxon>
        <taxon>Peronosporomycetes</taxon>
        <taxon>Peronosporales</taxon>
        <taxon>Peronosporaceae</taxon>
        <taxon>Phytophthora</taxon>
    </lineage>
</organism>
<dbReference type="AlphaFoldDB" id="A0A9W6XY05"/>